<reference evidence="1 2" key="1">
    <citation type="submission" date="2023-11" db="EMBL/GenBank/DDBJ databases">
        <title>Lentzea sokolovensis, sp. nov., Lentzea kristufkii, sp. nov., and Lentzea miocenensis, sp. nov., rare actinobacteria from Sokolov Coal Basin, Miocene lacustrine sediment, Czech Republic.</title>
        <authorList>
            <person name="Lara A."/>
            <person name="Kotroba L."/>
            <person name="Nouioui I."/>
            <person name="Neumann-Schaal M."/>
            <person name="Mast Y."/>
            <person name="Chronakova A."/>
        </authorList>
    </citation>
    <scope>NUCLEOTIDE SEQUENCE [LARGE SCALE GENOMIC DNA]</scope>
    <source>
        <strain evidence="1 2">BCCO 10_0856</strain>
    </source>
</reference>
<comment type="caution">
    <text evidence="1">The sequence shown here is derived from an EMBL/GenBank/DDBJ whole genome shotgun (WGS) entry which is preliminary data.</text>
</comment>
<dbReference type="Proteomes" id="UP001285521">
    <property type="component" value="Unassembled WGS sequence"/>
</dbReference>
<organism evidence="1 2">
    <name type="scientific">Lentzea miocenica</name>
    <dbReference type="NCBI Taxonomy" id="3095431"/>
    <lineage>
        <taxon>Bacteria</taxon>
        <taxon>Bacillati</taxon>
        <taxon>Actinomycetota</taxon>
        <taxon>Actinomycetes</taxon>
        <taxon>Pseudonocardiales</taxon>
        <taxon>Pseudonocardiaceae</taxon>
        <taxon>Lentzea</taxon>
    </lineage>
</organism>
<evidence type="ECO:0000313" key="1">
    <source>
        <dbReference type="EMBL" id="MDX8031717.1"/>
    </source>
</evidence>
<protein>
    <submittedName>
        <fullName evidence="1">Uncharacterized protein</fullName>
    </submittedName>
</protein>
<dbReference type="EMBL" id="JAXAVW010000012">
    <property type="protein sequence ID" value="MDX8031717.1"/>
    <property type="molecule type" value="Genomic_DNA"/>
</dbReference>
<accession>A0ABU4T0N1</accession>
<keyword evidence="2" id="KW-1185">Reference proteome</keyword>
<dbReference type="RefSeq" id="WP_319966941.1">
    <property type="nucleotide sequence ID" value="NZ_JAXAVW010000012.1"/>
</dbReference>
<name>A0ABU4T0N1_9PSEU</name>
<gene>
    <name evidence="1" type="ORF">SK803_15940</name>
</gene>
<sequence>MVAVTVDPGRSPAVSIATANDRQVTPAAANAEAAVSCAAAVA</sequence>
<evidence type="ECO:0000313" key="2">
    <source>
        <dbReference type="Proteomes" id="UP001285521"/>
    </source>
</evidence>
<proteinExistence type="predicted"/>